<accession>A0A558DLK3</accession>
<name>A0A558DLK3_9PSEU</name>
<dbReference type="RefSeq" id="WP_144585302.1">
    <property type="nucleotide sequence ID" value="NZ_VJWX01000008.1"/>
</dbReference>
<keyword evidence="2" id="KW-0489">Methyltransferase</keyword>
<dbReference type="AlphaFoldDB" id="A0A558DLK3"/>
<comment type="caution">
    <text evidence="2">The sequence shown here is derived from an EMBL/GenBank/DDBJ whole genome shotgun (WGS) entry which is preliminary data.</text>
</comment>
<evidence type="ECO:0000313" key="3">
    <source>
        <dbReference type="Proteomes" id="UP000320011"/>
    </source>
</evidence>
<dbReference type="InterPro" id="IPR029063">
    <property type="entry name" value="SAM-dependent_MTases_sf"/>
</dbReference>
<dbReference type="EMBL" id="VJWX01000008">
    <property type="protein sequence ID" value="TVT61892.1"/>
    <property type="molecule type" value="Genomic_DNA"/>
</dbReference>
<sequence length="227" mass="25145">MPERVDFDPELHFLTRGYTQRVPPEYFADTDASGIIWQPDVYPEVLSLARKHHRTAIIDLGCGRAGKLAALREQSPDLDIIGVDFGSNIDWCRERLPFGLWLDADLEAATALPLAPEVIARSVVVCSDVLEHLTDPRPAMRLICWLLDRGAACAVLSTPARDKRAGAAHVGPPFNPAHVREWTQAEFRAFVASFPVAIERFELTRSDDGGGGLTTQLVVVTRRGEHR</sequence>
<dbReference type="Gene3D" id="3.40.50.150">
    <property type="entry name" value="Vaccinia Virus protein VP39"/>
    <property type="match status" value="1"/>
</dbReference>
<dbReference type="GO" id="GO:0032259">
    <property type="term" value="P:methylation"/>
    <property type="evidence" value="ECO:0007669"/>
    <property type="project" value="UniProtKB-KW"/>
</dbReference>
<dbReference type="GO" id="GO:0008168">
    <property type="term" value="F:methyltransferase activity"/>
    <property type="evidence" value="ECO:0007669"/>
    <property type="project" value="UniProtKB-KW"/>
</dbReference>
<keyword evidence="3" id="KW-1185">Reference proteome</keyword>
<evidence type="ECO:0000259" key="1">
    <source>
        <dbReference type="Pfam" id="PF08241"/>
    </source>
</evidence>
<organism evidence="2 3">
    <name type="scientific">Amycolatopsis rhizosphaerae</name>
    <dbReference type="NCBI Taxonomy" id="2053003"/>
    <lineage>
        <taxon>Bacteria</taxon>
        <taxon>Bacillati</taxon>
        <taxon>Actinomycetota</taxon>
        <taxon>Actinomycetes</taxon>
        <taxon>Pseudonocardiales</taxon>
        <taxon>Pseudonocardiaceae</taxon>
        <taxon>Amycolatopsis</taxon>
    </lineage>
</organism>
<dbReference type="OrthoDB" id="2592041at2"/>
<protein>
    <submittedName>
        <fullName evidence="2">Class I SAM-dependent methyltransferase</fullName>
    </submittedName>
</protein>
<keyword evidence="2" id="KW-0808">Transferase</keyword>
<dbReference type="InterPro" id="IPR013216">
    <property type="entry name" value="Methyltransf_11"/>
</dbReference>
<reference evidence="2 3" key="1">
    <citation type="submission" date="2019-07" db="EMBL/GenBank/DDBJ databases">
        <authorList>
            <person name="Duangmal K."/>
            <person name="Teo W.F.A."/>
        </authorList>
    </citation>
    <scope>NUCLEOTIDE SEQUENCE [LARGE SCALE GENOMIC DNA]</scope>
    <source>
        <strain evidence="2 3">TBRC 6029</strain>
    </source>
</reference>
<gene>
    <name evidence="2" type="ORF">FNH05_01860</name>
</gene>
<dbReference type="Proteomes" id="UP000320011">
    <property type="component" value="Unassembled WGS sequence"/>
</dbReference>
<dbReference type="Pfam" id="PF08241">
    <property type="entry name" value="Methyltransf_11"/>
    <property type="match status" value="1"/>
</dbReference>
<feature type="domain" description="Methyltransferase type 11" evidence="1">
    <location>
        <begin position="59"/>
        <end position="153"/>
    </location>
</feature>
<dbReference type="SUPFAM" id="SSF53335">
    <property type="entry name" value="S-adenosyl-L-methionine-dependent methyltransferases"/>
    <property type="match status" value="1"/>
</dbReference>
<proteinExistence type="predicted"/>
<evidence type="ECO:0000313" key="2">
    <source>
        <dbReference type="EMBL" id="TVT61892.1"/>
    </source>
</evidence>
<reference evidence="2 3" key="2">
    <citation type="submission" date="2019-08" db="EMBL/GenBank/DDBJ databases">
        <title>Amycolatopsis acidicola sp. nov., isolated from peat swamp forest soil.</title>
        <authorList>
            <person name="Srisuk N."/>
        </authorList>
    </citation>
    <scope>NUCLEOTIDE SEQUENCE [LARGE SCALE GENOMIC DNA]</scope>
    <source>
        <strain evidence="2 3">TBRC 6029</strain>
    </source>
</reference>